<feature type="transmembrane region" description="Helical" evidence="16">
    <location>
        <begin position="964"/>
        <end position="986"/>
    </location>
</feature>
<dbReference type="InterPro" id="IPR026899">
    <property type="entry name" value="FKS1-like_dom1"/>
</dbReference>
<keyword evidence="6" id="KW-0328">Glycosyltransferase</keyword>
<evidence type="ECO:0000259" key="18">
    <source>
        <dbReference type="PROSITE" id="PS51762"/>
    </source>
</evidence>
<evidence type="ECO:0000256" key="10">
    <source>
        <dbReference type="ARBA" id="ARBA00022989"/>
    </source>
</evidence>
<comment type="similarity">
    <text evidence="3">Belongs to the glycosyltransferase 48 family.</text>
</comment>
<dbReference type="GO" id="GO:0006075">
    <property type="term" value="P:(1-&gt;3)-beta-D-glucan biosynthetic process"/>
    <property type="evidence" value="ECO:0007669"/>
    <property type="project" value="InterPro"/>
</dbReference>
<comment type="catalytic activity">
    <reaction evidence="14">
        <text>[(1-&gt;3)-beta-D-glucosyl](n) + UDP-alpha-D-glucose = [(1-&gt;3)-beta-D-glucosyl](n+1) + UDP + H(+)</text>
        <dbReference type="Rhea" id="RHEA:21476"/>
        <dbReference type="Rhea" id="RHEA-COMP:11146"/>
        <dbReference type="Rhea" id="RHEA-COMP:14303"/>
        <dbReference type="ChEBI" id="CHEBI:15378"/>
        <dbReference type="ChEBI" id="CHEBI:37671"/>
        <dbReference type="ChEBI" id="CHEBI:58223"/>
        <dbReference type="ChEBI" id="CHEBI:58885"/>
        <dbReference type="EC" id="2.4.1.34"/>
    </reaction>
</comment>
<evidence type="ECO:0000256" key="1">
    <source>
        <dbReference type="ARBA" id="ARBA00004141"/>
    </source>
</evidence>
<dbReference type="SUPFAM" id="SSF49899">
    <property type="entry name" value="Concanavalin A-like lectins/glucanases"/>
    <property type="match status" value="1"/>
</dbReference>
<feature type="transmembrane region" description="Helical" evidence="16">
    <location>
        <begin position="2145"/>
        <end position="2166"/>
    </location>
</feature>
<accession>A0A024FXJ7</accession>
<evidence type="ECO:0000256" key="3">
    <source>
        <dbReference type="ARBA" id="ARBA00009040"/>
    </source>
</evidence>
<evidence type="ECO:0000256" key="8">
    <source>
        <dbReference type="ARBA" id="ARBA00022692"/>
    </source>
</evidence>
<comment type="subcellular location">
    <subcellularLocation>
        <location evidence="1">Membrane</location>
        <topology evidence="1">Multi-pass membrane protein</topology>
    </subcellularLocation>
    <subcellularLocation>
        <location evidence="2">Membrane</location>
        <topology evidence="2">Single-pass type II membrane protein</topology>
    </subcellularLocation>
</comment>
<organism evidence="19 20">
    <name type="scientific">Albugo candida</name>
    <dbReference type="NCBI Taxonomy" id="65357"/>
    <lineage>
        <taxon>Eukaryota</taxon>
        <taxon>Sar</taxon>
        <taxon>Stramenopiles</taxon>
        <taxon>Oomycota</taxon>
        <taxon>Peronosporomycetes</taxon>
        <taxon>Albuginales</taxon>
        <taxon>Albuginaceae</taxon>
        <taxon>Albugo</taxon>
    </lineage>
</organism>
<evidence type="ECO:0000256" key="16">
    <source>
        <dbReference type="SAM" id="Phobius"/>
    </source>
</evidence>
<gene>
    <name evidence="19" type="ORF">BN9_000710</name>
</gene>
<dbReference type="SMART" id="SM01205">
    <property type="entry name" value="FKS1_dom1"/>
    <property type="match status" value="1"/>
</dbReference>
<evidence type="ECO:0000256" key="7">
    <source>
        <dbReference type="ARBA" id="ARBA00022679"/>
    </source>
</evidence>
<feature type="transmembrane region" description="Helical" evidence="16">
    <location>
        <begin position="2108"/>
        <end position="2133"/>
    </location>
</feature>
<feature type="transmembrane region" description="Helical" evidence="16">
    <location>
        <begin position="2364"/>
        <end position="2384"/>
    </location>
</feature>
<dbReference type="InterPro" id="IPR005629">
    <property type="entry name" value="Skn1/Kre6/Sbg1"/>
</dbReference>
<evidence type="ECO:0000313" key="20">
    <source>
        <dbReference type="Proteomes" id="UP000053237"/>
    </source>
</evidence>
<keyword evidence="7" id="KW-0808">Transferase</keyword>
<dbReference type="InterPro" id="IPR003440">
    <property type="entry name" value="Glyco_trans_48_dom"/>
</dbReference>
<sequence>MVVLGVLLALLPTLCAFPHVKTSIHNNSQWIDPCTPKDQYTKDIPNGNHSIYTGTNTTYRLIFSDEFNVSNRIFESGYDSKWTAIDHRDVTNMGQHYFLPQAVQVDKGNLVITSSKPKKRYKGARYVSGSVQTWNKFCFTGGFVEVRAILPGKWGIPGTWPAIWLMGNLGRATYLGSQAGTWPWSFDACSWWVENGEKIHQKINACGNKTDKHVKNSYPENYGLNPFQGRGSTEIDIMEAQIKLRDTPAFISTSLQIRPALFPNRRPASETLPGPGQWYEDLKFGNFTRINSDYYGEMGLDSISAVTQLESNSFNSFHLYQLDWMPGPHGYLRWWLDNVFVFEIPGEALNQWVDGIPPRQIPVEPSYIILSTAVSEKFSPPCEGQICDSIWPSNFTIDYVRVYQGPVNEYTSIGCDPELFPSQEWIHLHPVEYGLPWYASLNVVYGLTSLFAAITLLMSLFVMIWGSKFSSWVTFYSATLFLAVSCHAIFSVEELEQFAWIHTTLACLCGVVFGALAAIIPVGALGAMSGFYVGILSGPFVNVTIVRIICGIFFFVGFLIEFVPLIADLSLIVTTSFLGALNLIASASYWFGDDKYWRYLLQMTGHILGGVGYSTVDMHTKDCYILYSALMISFTGAVVFHCITSRQLRRLGYNEPGKNNDLNGKKDGSIHSISASSAARSWRPDDTSVERANFFAPSELPAHMQPYSTVFNHAVSVQKHFGFQTDNLRNQTEHLVMLLTNCSRNGQNSYRVVHDRMFSNYKKWCHKLKIPCNNWTIDTTSPSEWTALDEMNIDLCLYLFIWGEASNLRHCPEYLCFLYHKMKAEYCSNRSSRRDPGHFLDTVITPVYLLLKTQLSSNYDHQYRQNYDDFNEFFWQKECLNYDYKYEKVNEVFSPNSALLFGGSNSFGHDKTSGRPSGPYDGPHQMGIAHAPSFRGGNLSVAEAIAAHPKTFLEKRTWLASLRAFYRIFAFKVVTFHFLAALAFGIEMEHPIHTIVRLCSSALIMRFFLSIIKSGMDVVAIYNPVTGVRPLLRDVVWTVYYLIITVVTLALYWNAWSKDGTSWTLYYVVATTFHLPGIMNAILQVIPDANNWIRRTQCKPVASIRDFLNPMNRLYVGDNVLDPAHLSIGYQMYWLTLVIWKLIFSYQFEIRPLVVPSYLLYRDQIEYDVSAVTTAFLIAIQWFPFFLVYCVDLTIWSSLWAACTGTFVGFASHIGEIRSFHRLRAAFGRAADAFNSKLIASKSKTGQKITESMSNVYGSVGNEVLDQISDTASSSSQYYKTSSASDETPLLSFSRRKQTADEVKLRRRQKWFSFSVAWDSIIESMRADDLICNQEKTLLRFQRVEGYQREIYLPQFQLAGCFEVFNSKLSDIFASDNNVTERALQDKMLQILCQHPMIEEALEEIWELTHWVLVNVLGPCHSNDVRHITSTLSLWAQRGLFRAMDLRKVDDCGHALTDLLLLIMGNLGSWKSNAKYIPVRKSPAEYSSYQFPAASLGLTTRVSVGMTKSASTTGLSSLGGTVPRRSRGSGVARIAAMQHLAKSKDAKSKGDHVIPSAHIMQVRDKLRLFLNVFKNMLTHLPETDPLFIESRGISDRLTWILTQERGFMWDDDYTGEQITLLTFERHSSTILQHLHALLTLQKIDAEPRSYDARRRLLFFVNSLFMDMPLAPLLAEAKSWSVITPFYGEDVLYSRKDLESKRDGLDVHTLLFLQTLYKRDWENFLERVKPQKNWWKDPQTAMELRLWASLRGQTLCRTVQGLMYGEAAIRLLAEIEQVPVQHIEDLVKTKFTYVVACQIYGRQKRNNDPKARDIEFLLQRFPNLRVAYIDEIRVNYQREQSYFAVLIKGGHELGCVEEVYRVRLPGNPILGEGKPENQNSAVIFTRGENLQTIDMNQDGYIEEALKMRNMLQEFDSGLPERPYTIVGLPEHIFTGSVSSLANYMALQETSFVTLGQRTLAQPLRMRLHYGHPDVFDKLFFMSRGGISKASKGVNLSEDIFAGYNNCLRGGSVKFPEYIKCGKGRDVGMQQIYKFEAKLAQGAAEQSLSRDVYRISQRLDFFKLLTFYYNNVGFYISVSLVIWTVFIMLYCTLIRALLSLEGTGGRSTVILSNLQVSLGAVAFFTTAPLVATISVERGFKAAAQEIFMMFITGGPLYFVFHIGTKWFYFGQTILAGGAKYRATGRGFVTKHSHFDELYRFYASSHLYAGVEIMFGLILYYLHTESTQYIAMTWSLWLVVLSWTFSPFWFNPLAFEWSDAVEDFRVWFKWMRGDGGNANQSWEAWFKEENAYFSTLRPFAKVCVTLKGLLFTVVALSIAPSGDPYHSLLKMKTWLPFLVCFSVASVYVVISSWFLNAKKYGESGLLRFMKSLLVLLTVLILIIAFFLVPGMLACVLSTYYLGAAIGCWALLILGSNARLVQNLYFVHDAILGLLSLSMILIFAGLYVPGKIQTWLLYNNALSRGVVIEDILRASSRHEDREDELSLHQMRSIIMEQQRVISALAGNGTDSDSSLAQAHGDLVHTMSDNALSAMRNMSESDLAAIHDASRRLQAIVQHDSEPPKRNEVNSEPHIRRSLSTLNDQMRPAVDSS</sequence>
<dbReference type="Gene3D" id="2.60.120.200">
    <property type="match status" value="1"/>
</dbReference>
<feature type="transmembrane region" description="Helical" evidence="16">
    <location>
        <begin position="2226"/>
        <end position="2247"/>
    </location>
</feature>
<evidence type="ECO:0000256" key="6">
    <source>
        <dbReference type="ARBA" id="ARBA00022676"/>
    </source>
</evidence>
<evidence type="ECO:0000256" key="14">
    <source>
        <dbReference type="ARBA" id="ARBA00047777"/>
    </source>
</evidence>
<feature type="transmembrane region" description="Helical" evidence="16">
    <location>
        <begin position="2198"/>
        <end position="2219"/>
    </location>
</feature>
<feature type="transmembrane region" description="Helical" evidence="16">
    <location>
        <begin position="1169"/>
        <end position="1189"/>
    </location>
</feature>
<dbReference type="PANTHER" id="PTHR12741">
    <property type="entry name" value="LYST-INTERACTING PROTEIN LIP5 DOPAMINE RESPONSIVE PROTEIN DRG-1"/>
    <property type="match status" value="1"/>
</dbReference>
<evidence type="ECO:0000256" key="17">
    <source>
        <dbReference type="SAM" id="SignalP"/>
    </source>
</evidence>
<feature type="transmembrane region" description="Helical" evidence="16">
    <location>
        <begin position="562"/>
        <end position="584"/>
    </location>
</feature>
<dbReference type="Pfam" id="PF14288">
    <property type="entry name" value="FKS1_dom1"/>
    <property type="match status" value="1"/>
</dbReference>
<feature type="chain" id="PRO_5001529139" description="1,3-beta-glucan synthase" evidence="17">
    <location>
        <begin position="17"/>
        <end position="2588"/>
    </location>
</feature>
<dbReference type="EMBL" id="CAIX01000001">
    <property type="protein sequence ID" value="CCI39288.1"/>
    <property type="molecule type" value="Genomic_DNA"/>
</dbReference>
<feature type="transmembrane region" description="Helical" evidence="16">
    <location>
        <begin position="2396"/>
        <end position="2414"/>
    </location>
</feature>
<feature type="region of interest" description="Disordered" evidence="15">
    <location>
        <begin position="2553"/>
        <end position="2588"/>
    </location>
</feature>
<proteinExistence type="inferred from homology"/>
<dbReference type="GO" id="GO:0004553">
    <property type="term" value="F:hydrolase activity, hydrolyzing O-glycosyl compounds"/>
    <property type="evidence" value="ECO:0007669"/>
    <property type="project" value="InterPro"/>
</dbReference>
<keyword evidence="13" id="KW-0961">Cell wall biogenesis/degradation</keyword>
<evidence type="ECO:0000256" key="11">
    <source>
        <dbReference type="ARBA" id="ARBA00023136"/>
    </source>
</evidence>
<dbReference type="GO" id="GO:0005886">
    <property type="term" value="C:plasma membrane"/>
    <property type="evidence" value="ECO:0007669"/>
    <property type="project" value="TreeGrafter"/>
</dbReference>
<feature type="transmembrane region" description="Helical" evidence="16">
    <location>
        <begin position="2426"/>
        <end position="2444"/>
    </location>
</feature>
<feature type="transmembrane region" description="Helical" evidence="16">
    <location>
        <begin position="2070"/>
        <end position="2096"/>
    </location>
</feature>
<dbReference type="Pfam" id="PF02364">
    <property type="entry name" value="Glucan_synthase"/>
    <property type="match status" value="2"/>
</dbReference>
<protein>
    <recommendedName>
        <fullName evidence="5">1,3-beta-glucan synthase</fullName>
        <ecNumber evidence="5">2.4.1.34</ecNumber>
    </recommendedName>
</protein>
<dbReference type="GO" id="GO:0003843">
    <property type="term" value="F:1,3-beta-D-glucan synthase activity"/>
    <property type="evidence" value="ECO:0007669"/>
    <property type="project" value="UniProtKB-EC"/>
</dbReference>
<feature type="transmembrane region" description="Helical" evidence="16">
    <location>
        <begin position="443"/>
        <end position="465"/>
    </location>
</feature>
<reference evidence="19 20" key="1">
    <citation type="submission" date="2012-05" db="EMBL/GenBank/DDBJ databases">
        <title>Recombination and specialization in a pathogen metapopulation.</title>
        <authorList>
            <person name="Gardiner A."/>
            <person name="Kemen E."/>
            <person name="Schultz-Larsen T."/>
            <person name="MacLean D."/>
            <person name="Van Oosterhout C."/>
            <person name="Jones J.D.G."/>
        </authorList>
    </citation>
    <scope>NUCLEOTIDE SEQUENCE [LARGE SCALE GENOMIC DNA]</scope>
    <source>
        <strain evidence="19 20">Ac Nc2</strain>
    </source>
</reference>
<name>A0A024FXJ7_9STRA</name>
<evidence type="ECO:0000256" key="4">
    <source>
        <dbReference type="ARBA" id="ARBA00010962"/>
    </source>
</evidence>
<feature type="signal peptide" evidence="17">
    <location>
        <begin position="1"/>
        <end position="16"/>
    </location>
</feature>
<comment type="caution">
    <text evidence="19">The sequence shown here is derived from an EMBL/GenBank/DDBJ whole genome shotgun (WGS) entry which is preliminary data.</text>
</comment>
<keyword evidence="8 16" id="KW-0812">Transmembrane</keyword>
<dbReference type="GO" id="GO:0000148">
    <property type="term" value="C:1,3-beta-D-glucan synthase complex"/>
    <property type="evidence" value="ECO:0007669"/>
    <property type="project" value="InterPro"/>
</dbReference>
<dbReference type="InterPro" id="IPR013320">
    <property type="entry name" value="ConA-like_dom_sf"/>
</dbReference>
<keyword evidence="11 16" id="KW-0472">Membrane</keyword>
<keyword evidence="10 16" id="KW-1133">Transmembrane helix</keyword>
<feature type="transmembrane region" description="Helical" evidence="16">
    <location>
        <begin position="992"/>
        <end position="1011"/>
    </location>
</feature>
<evidence type="ECO:0000256" key="15">
    <source>
        <dbReference type="SAM" id="MobiDB-lite"/>
    </source>
</evidence>
<dbReference type="Proteomes" id="UP000053237">
    <property type="component" value="Unassembled WGS sequence"/>
</dbReference>
<feature type="transmembrane region" description="Helical" evidence="16">
    <location>
        <begin position="1195"/>
        <end position="1214"/>
    </location>
</feature>
<feature type="transmembrane region" description="Helical" evidence="16">
    <location>
        <begin position="2296"/>
        <end position="2319"/>
    </location>
</feature>
<keyword evidence="9" id="KW-0735">Signal-anchor</keyword>
<feature type="compositionally biased region" description="Basic and acidic residues" evidence="15">
    <location>
        <begin position="2554"/>
        <end position="2570"/>
    </location>
</feature>
<evidence type="ECO:0000256" key="13">
    <source>
        <dbReference type="ARBA" id="ARBA00023316"/>
    </source>
</evidence>
<evidence type="ECO:0000256" key="5">
    <source>
        <dbReference type="ARBA" id="ARBA00012589"/>
    </source>
</evidence>
<keyword evidence="17" id="KW-0732">Signal</keyword>
<feature type="transmembrane region" description="Helical" evidence="16">
    <location>
        <begin position="472"/>
        <end position="492"/>
    </location>
</feature>
<feature type="transmembrane region" description="Helical" evidence="16">
    <location>
        <begin position="1031"/>
        <end position="1053"/>
    </location>
</feature>
<feature type="transmembrane region" description="Helical" evidence="16">
    <location>
        <begin position="1065"/>
        <end position="1086"/>
    </location>
</feature>
<feature type="transmembrane region" description="Helical" evidence="16">
    <location>
        <begin position="2331"/>
        <end position="2352"/>
    </location>
</feature>
<evidence type="ECO:0000256" key="9">
    <source>
        <dbReference type="ARBA" id="ARBA00022968"/>
    </source>
</evidence>
<dbReference type="EC" id="2.4.1.34" evidence="5"/>
<dbReference type="InParanoid" id="A0A024FXJ7"/>
<dbReference type="PROSITE" id="PS51762">
    <property type="entry name" value="GH16_2"/>
    <property type="match status" value="1"/>
</dbReference>
<comment type="similarity">
    <text evidence="4">Belongs to the SKN1/KRE6 family.</text>
</comment>
<dbReference type="Pfam" id="PF03935">
    <property type="entry name" value="SKN1_KRE6_Sbg1"/>
    <property type="match status" value="1"/>
</dbReference>
<dbReference type="PANTHER" id="PTHR12741:SF48">
    <property type="entry name" value="1,3-BETA-GLUCAN SYNTHASE COMPONENT FKS1-RELATED"/>
    <property type="match status" value="1"/>
</dbReference>
<keyword evidence="12" id="KW-0325">Glycoprotein</keyword>
<dbReference type="InterPro" id="IPR000757">
    <property type="entry name" value="Beta-glucanase-like"/>
</dbReference>
<evidence type="ECO:0000256" key="2">
    <source>
        <dbReference type="ARBA" id="ARBA00004606"/>
    </source>
</evidence>
<keyword evidence="20" id="KW-1185">Reference proteome</keyword>
<feature type="domain" description="GH16" evidence="18">
    <location>
        <begin position="37"/>
        <end position="408"/>
    </location>
</feature>
<evidence type="ECO:0000256" key="12">
    <source>
        <dbReference type="ARBA" id="ARBA00023180"/>
    </source>
</evidence>
<feature type="transmembrane region" description="Helical" evidence="16">
    <location>
        <begin position="625"/>
        <end position="643"/>
    </location>
</feature>
<evidence type="ECO:0000313" key="19">
    <source>
        <dbReference type="EMBL" id="CCI39288.1"/>
    </source>
</evidence>
<dbReference type="STRING" id="65357.A0A024FXJ7"/>
<dbReference type="OrthoDB" id="1880850at2759"/>
<feature type="transmembrane region" description="Helical" evidence="16">
    <location>
        <begin position="531"/>
        <end position="556"/>
    </location>
</feature>